<reference evidence="2" key="1">
    <citation type="submission" date="2015-04" db="EMBL/GenBank/DDBJ databases">
        <title>The genome sequence of the plant pathogenic Rhizarian Plasmodiophora brassicae reveals insights in its biotrophic life cycle and the origin of chitin synthesis.</title>
        <authorList>
            <person name="Schwelm A."/>
            <person name="Fogelqvist J."/>
            <person name="Knaust A."/>
            <person name="Julke S."/>
            <person name="Lilja T."/>
            <person name="Dhandapani V."/>
            <person name="Bonilla-Rosso G."/>
            <person name="Karlsson M."/>
            <person name="Shevchenko A."/>
            <person name="Choi S.R."/>
            <person name="Kim H.G."/>
            <person name="Park J.Y."/>
            <person name="Lim Y.P."/>
            <person name="Ludwig-Muller J."/>
            <person name="Dixelius C."/>
        </authorList>
    </citation>
    <scope>NUCLEOTIDE SEQUENCE</scope>
    <source>
        <tissue evidence="2">Potato root galls</tissue>
    </source>
</reference>
<sequence>FVHVQHDQVTVSVQLGAGSAEWTKSKLQWLHEIGCIVLLAIFIFYLSLDVRESEQPISIPCAHIHNLSGICDMFSFMPVNSAIHVVDEIEAGISSGTLFGTQTSSECIAKQNLLMCAVMVEPCTGFFRTPIPICVGMCTSYIQSCYLLNITEAKPICHDNRKILRLASPGQDCFSR</sequence>
<keyword evidence="1" id="KW-1133">Transmembrane helix</keyword>
<keyword evidence="1" id="KW-0812">Transmembrane</keyword>
<evidence type="ECO:0008006" key="3">
    <source>
        <dbReference type="Google" id="ProtNLM"/>
    </source>
</evidence>
<dbReference type="EMBL" id="HACM01011644">
    <property type="protein sequence ID" value="CRZ12086.1"/>
    <property type="molecule type" value="Transcribed_RNA"/>
</dbReference>
<keyword evidence="1" id="KW-0472">Membrane</keyword>
<dbReference type="AlphaFoldDB" id="A0A0H5RE98"/>
<proteinExistence type="predicted"/>
<feature type="transmembrane region" description="Helical" evidence="1">
    <location>
        <begin position="29"/>
        <end position="48"/>
    </location>
</feature>
<organism evidence="2">
    <name type="scientific">Spongospora subterranea</name>
    <dbReference type="NCBI Taxonomy" id="70186"/>
    <lineage>
        <taxon>Eukaryota</taxon>
        <taxon>Sar</taxon>
        <taxon>Rhizaria</taxon>
        <taxon>Endomyxa</taxon>
        <taxon>Phytomyxea</taxon>
        <taxon>Plasmodiophorida</taxon>
        <taxon>Plasmodiophoridae</taxon>
        <taxon>Spongospora</taxon>
    </lineage>
</organism>
<evidence type="ECO:0000256" key="1">
    <source>
        <dbReference type="SAM" id="Phobius"/>
    </source>
</evidence>
<protein>
    <recommendedName>
        <fullName evidence="3">FZ domain-containing protein</fullName>
    </recommendedName>
</protein>
<accession>A0A0H5RE98</accession>
<name>A0A0H5RE98_9EUKA</name>
<feature type="non-terminal residue" evidence="2">
    <location>
        <position position="1"/>
    </location>
</feature>
<evidence type="ECO:0000313" key="2">
    <source>
        <dbReference type="EMBL" id="CRZ12086.1"/>
    </source>
</evidence>